<dbReference type="RefSeq" id="WP_207398761.1">
    <property type="nucleotide sequence ID" value="NZ_JABRWO010000014.1"/>
</dbReference>
<accession>A0A7V9A9C5</accession>
<protein>
    <submittedName>
        <fullName evidence="2">Uncharacterized protein</fullName>
    </submittedName>
</protein>
<feature type="chain" id="PRO_5031412140" evidence="1">
    <location>
        <begin position="23"/>
        <end position="237"/>
    </location>
</feature>
<evidence type="ECO:0000313" key="2">
    <source>
        <dbReference type="EMBL" id="MBA2117380.1"/>
    </source>
</evidence>
<organism evidence="2 3">
    <name type="scientific">Bremerella alba</name>
    <dbReference type="NCBI Taxonomy" id="980252"/>
    <lineage>
        <taxon>Bacteria</taxon>
        <taxon>Pseudomonadati</taxon>
        <taxon>Planctomycetota</taxon>
        <taxon>Planctomycetia</taxon>
        <taxon>Pirellulales</taxon>
        <taxon>Pirellulaceae</taxon>
        <taxon>Bremerella</taxon>
    </lineage>
</organism>
<feature type="signal peptide" evidence="1">
    <location>
        <begin position="1"/>
        <end position="22"/>
    </location>
</feature>
<comment type="caution">
    <text evidence="2">The sequence shown here is derived from an EMBL/GenBank/DDBJ whole genome shotgun (WGS) entry which is preliminary data.</text>
</comment>
<sequence length="237" mass="26100">MKTMKIALATLCLIAAATPAYAHFPWITINEEGNVQYFFGENPADCTYKLPGSIAKSEIELVTAKGTKEKLELNAVETDDFVGRTTSKAIDKNALLQSKVTFGIYHGSRLDYYTVHYGGKLPASREDAKKHSADLDLKADLVDTEQGVDAYITWQGKPLADADILLYCEEGHEEASKKTDSDGKVSFTDKEVEDGLNGIMVGHTVQDESGSLNDKKYESASHYLTVTFKDPQDFAKQ</sequence>
<dbReference type="AlphaFoldDB" id="A0A7V9A9C5"/>
<evidence type="ECO:0000256" key="1">
    <source>
        <dbReference type="SAM" id="SignalP"/>
    </source>
</evidence>
<dbReference type="Proteomes" id="UP000551616">
    <property type="component" value="Unassembled WGS sequence"/>
</dbReference>
<evidence type="ECO:0000313" key="3">
    <source>
        <dbReference type="Proteomes" id="UP000551616"/>
    </source>
</evidence>
<reference evidence="2 3" key="1">
    <citation type="submission" date="2020-05" db="EMBL/GenBank/DDBJ databases">
        <title>Bremerella alba sp. nov., a novel planctomycete isolated from the surface of the macroalga Fucus spiralis.</title>
        <authorList>
            <person name="Godinho O."/>
            <person name="Botelho R."/>
            <person name="Albuquerque L."/>
            <person name="Wiegand S."/>
            <person name="Da Costa M.S."/>
            <person name="Lobo-Da-Cunha A."/>
            <person name="Jogler C."/>
            <person name="Lage O.M."/>
        </authorList>
    </citation>
    <scope>NUCLEOTIDE SEQUENCE [LARGE SCALE GENOMIC DNA]</scope>
    <source>
        <strain evidence="2 3">FF15</strain>
    </source>
</reference>
<gene>
    <name evidence="2" type="ORF">HOV93_45780</name>
</gene>
<proteinExistence type="predicted"/>
<keyword evidence="3" id="KW-1185">Reference proteome</keyword>
<name>A0A7V9A9C5_9BACT</name>
<dbReference type="EMBL" id="JABRWO010000014">
    <property type="protein sequence ID" value="MBA2117380.1"/>
    <property type="molecule type" value="Genomic_DNA"/>
</dbReference>
<keyword evidence="1" id="KW-0732">Signal</keyword>